<dbReference type="EMBL" id="JAVYJV010000011">
    <property type="protein sequence ID" value="KAK4359650.1"/>
    <property type="molecule type" value="Genomic_DNA"/>
</dbReference>
<comment type="caution">
    <text evidence="1">The sequence shown here is derived from an EMBL/GenBank/DDBJ whole genome shotgun (WGS) entry which is preliminary data.</text>
</comment>
<evidence type="ECO:0000313" key="1">
    <source>
        <dbReference type="EMBL" id="KAK4359650.1"/>
    </source>
</evidence>
<protein>
    <submittedName>
        <fullName evidence="1">Uncharacterized protein</fullName>
    </submittedName>
</protein>
<reference evidence="1" key="1">
    <citation type="submission" date="2023-12" db="EMBL/GenBank/DDBJ databases">
        <title>Genome assembly of Anisodus tanguticus.</title>
        <authorList>
            <person name="Wang Y.-J."/>
        </authorList>
    </citation>
    <scope>NUCLEOTIDE SEQUENCE</scope>
    <source>
        <strain evidence="1">KB-2021</strain>
        <tissue evidence="1">Leaf</tissue>
    </source>
</reference>
<name>A0AAE1VGJ2_9SOLA</name>
<dbReference type="AlphaFoldDB" id="A0AAE1VGJ2"/>
<evidence type="ECO:0000313" key="2">
    <source>
        <dbReference type="Proteomes" id="UP001291623"/>
    </source>
</evidence>
<gene>
    <name evidence="1" type="ORF">RND71_021879</name>
</gene>
<accession>A0AAE1VGJ2</accession>
<keyword evidence="2" id="KW-1185">Reference proteome</keyword>
<dbReference type="Proteomes" id="UP001291623">
    <property type="component" value="Unassembled WGS sequence"/>
</dbReference>
<sequence length="210" mass="23786">MSSSGPTELSILRFSVCCILIMRRWGCDAIDQRRDATEAVAFRLLEICISAAALQRCGRHRLPARSLIRFSLVCNLGLVTVSDSWRSCCRSSVPLFMGFDSGIFWNGAIHWVGDYFSIYFDANSEEVHLHLIQVQSLYAKKFDVLELDKNTWKWSVKYRVHLARLISTFPDMVQQASSGRQYAFSILSVIRGENEKDSVLLLTIPGKVVA</sequence>
<organism evidence="1 2">
    <name type="scientific">Anisodus tanguticus</name>
    <dbReference type="NCBI Taxonomy" id="243964"/>
    <lineage>
        <taxon>Eukaryota</taxon>
        <taxon>Viridiplantae</taxon>
        <taxon>Streptophyta</taxon>
        <taxon>Embryophyta</taxon>
        <taxon>Tracheophyta</taxon>
        <taxon>Spermatophyta</taxon>
        <taxon>Magnoliopsida</taxon>
        <taxon>eudicotyledons</taxon>
        <taxon>Gunneridae</taxon>
        <taxon>Pentapetalae</taxon>
        <taxon>asterids</taxon>
        <taxon>lamiids</taxon>
        <taxon>Solanales</taxon>
        <taxon>Solanaceae</taxon>
        <taxon>Solanoideae</taxon>
        <taxon>Hyoscyameae</taxon>
        <taxon>Anisodus</taxon>
    </lineage>
</organism>
<proteinExistence type="predicted"/>